<protein>
    <submittedName>
        <fullName evidence="2">Uncharacterized protein</fullName>
    </submittedName>
</protein>
<dbReference type="InterPro" id="IPR010239">
    <property type="entry name" value="CHP02001"/>
</dbReference>
<gene>
    <name evidence="2" type="ORF">H7965_03170</name>
</gene>
<dbReference type="RefSeq" id="WP_186769071.1">
    <property type="nucleotide sequence ID" value="NZ_JACOMF010000002.1"/>
</dbReference>
<sequence length="269" mass="29132">MSFQPGRLSRAVAGLRTAVFAAAAFVLPALPASAQTNIESLGLTLIVTPTVASDYLFRGISQTRNTWAGQAAVDLQHDSGFYIGTFVSNATFLAAPFNDTRMEVDAMAGYRFDLGGVSLDLGYIGYFYPGQSKPDGTQLNEYHEVALKASYTFEPVKLLAAFNYSPNFFGRSGSGYYAEGGADVSLPFEFTASGRIGYQWIERNPRFGTPDYLWYSIGLSREIVAGVTATLAWYGTNIDKGECVPVTDRADGGQRICAGRVLFSVSKVF</sequence>
<dbReference type="NCBIfam" id="TIGR02001">
    <property type="entry name" value="gcw_chp"/>
    <property type="match status" value="1"/>
</dbReference>
<feature type="chain" id="PRO_5040884788" evidence="1">
    <location>
        <begin position="35"/>
        <end position="269"/>
    </location>
</feature>
<keyword evidence="1" id="KW-0732">Signal</keyword>
<dbReference type="EMBL" id="JACOMF010000002">
    <property type="protein sequence ID" value="MBC4014313.1"/>
    <property type="molecule type" value="Genomic_DNA"/>
</dbReference>
<evidence type="ECO:0000313" key="3">
    <source>
        <dbReference type="Proteomes" id="UP000600101"/>
    </source>
</evidence>
<organism evidence="2 3">
    <name type="scientific">Siccirubricoccus deserti</name>
    <dbReference type="NCBI Taxonomy" id="2013562"/>
    <lineage>
        <taxon>Bacteria</taxon>
        <taxon>Pseudomonadati</taxon>
        <taxon>Pseudomonadota</taxon>
        <taxon>Alphaproteobacteria</taxon>
        <taxon>Acetobacterales</taxon>
        <taxon>Roseomonadaceae</taxon>
        <taxon>Siccirubricoccus</taxon>
    </lineage>
</organism>
<reference evidence="2" key="1">
    <citation type="submission" date="2020-08" db="EMBL/GenBank/DDBJ databases">
        <authorList>
            <person name="Hu Y."/>
            <person name="Nguyen S.V."/>
            <person name="Li F."/>
            <person name="Fanning S."/>
        </authorList>
    </citation>
    <scope>NUCLEOTIDE SEQUENCE</scope>
    <source>
        <strain evidence="2">SYSU D8009</strain>
    </source>
</reference>
<dbReference type="AlphaFoldDB" id="A0A9X0QWS4"/>
<keyword evidence="3" id="KW-1185">Reference proteome</keyword>
<name>A0A9X0QWS4_9PROT</name>
<accession>A0A9X0QWS4</accession>
<dbReference type="SUPFAM" id="SSF56935">
    <property type="entry name" value="Porins"/>
    <property type="match status" value="1"/>
</dbReference>
<dbReference type="Pfam" id="PF09694">
    <property type="entry name" value="Gcw_chp"/>
    <property type="match status" value="1"/>
</dbReference>
<evidence type="ECO:0000256" key="1">
    <source>
        <dbReference type="SAM" id="SignalP"/>
    </source>
</evidence>
<proteinExistence type="predicted"/>
<evidence type="ECO:0000313" key="2">
    <source>
        <dbReference type="EMBL" id="MBC4014313.1"/>
    </source>
</evidence>
<comment type="caution">
    <text evidence="2">The sequence shown here is derived from an EMBL/GenBank/DDBJ whole genome shotgun (WGS) entry which is preliminary data.</text>
</comment>
<dbReference type="Proteomes" id="UP000600101">
    <property type="component" value="Unassembled WGS sequence"/>
</dbReference>
<feature type="signal peptide" evidence="1">
    <location>
        <begin position="1"/>
        <end position="34"/>
    </location>
</feature>